<protein>
    <recommendedName>
        <fullName evidence="3">Kinesin-associated protein 3</fullName>
    </recommendedName>
</protein>
<dbReference type="PANTHER" id="PTHR15605:SF2">
    <property type="entry name" value="KINESIN-ASSOCIATED PROTEIN 3"/>
    <property type="match status" value="1"/>
</dbReference>
<evidence type="ECO:0000313" key="1">
    <source>
        <dbReference type="EMBL" id="CAG9325963.1"/>
    </source>
</evidence>
<dbReference type="GO" id="GO:0044782">
    <property type="term" value="P:cilium organization"/>
    <property type="evidence" value="ECO:0007669"/>
    <property type="project" value="TreeGrafter"/>
</dbReference>
<dbReference type="Pfam" id="PF05804">
    <property type="entry name" value="KAP"/>
    <property type="match status" value="1"/>
</dbReference>
<dbReference type="GO" id="GO:0016939">
    <property type="term" value="C:kinesin II complex"/>
    <property type="evidence" value="ECO:0007669"/>
    <property type="project" value="TreeGrafter"/>
</dbReference>
<dbReference type="GO" id="GO:0019894">
    <property type="term" value="F:kinesin binding"/>
    <property type="evidence" value="ECO:0007669"/>
    <property type="project" value="InterPro"/>
</dbReference>
<dbReference type="AlphaFoldDB" id="A0AAU9JJ04"/>
<dbReference type="Proteomes" id="UP001162131">
    <property type="component" value="Unassembled WGS sequence"/>
</dbReference>
<dbReference type="InterPro" id="IPR008658">
    <property type="entry name" value="KAP3"/>
</dbReference>
<proteinExistence type="predicted"/>
<dbReference type="GO" id="GO:0007018">
    <property type="term" value="P:microtubule-based movement"/>
    <property type="evidence" value="ECO:0007669"/>
    <property type="project" value="TreeGrafter"/>
</dbReference>
<dbReference type="SUPFAM" id="SSF48371">
    <property type="entry name" value="ARM repeat"/>
    <property type="match status" value="1"/>
</dbReference>
<name>A0AAU9JJ04_9CILI</name>
<keyword evidence="2" id="KW-1185">Reference proteome</keyword>
<gene>
    <name evidence="1" type="ORF">BSTOLATCC_MIC39743</name>
</gene>
<sequence>MSGLTRTAKKQYESTVTASIERLDQYIEDLYSDNPDDKIQASRQLLYLFNEAENIEIIVSHESLPGILGRTLRDEYKTSMELSLYLAGVFYIISNYSQLHQIVLQNQIGDTCMKIIEYHIQRHELRRSEIQNLKQDAEYEKKLKNMEILEKKQNKLLWLCFSILLNLSEDIQIERKMKKRKIVGLLVKMLERDNLTLLEVVFTFLKKLSVFAENKNEMYQDENIVQKLQKFVPAPHHQEICSLVLRLIHNLSFDKSIREQFDSLGFIPRIVTLLKYAPFRGITLRILYQLSLDEKSKSTFTYTECIPIVFMLMIQFPEAKVGRELMGLAINLCSNPRNAEVFADGNQLEALVKRALEYHDDLIMKMIRNIARAAKTQHVQETLEKYAKKFISIICGNEDMDFVVEVLGTMVNMDLEEEWAKYLSSPQLLDFLQKHLVVGYAEDDVVLESIMLVGTITSCEQIAKMIANTLIIQLLHTLLSEKQEDDEMVMQIMYTFYRLLLFKATRTIILNKTQAVNFLLELLQDKNPRIRKMADTVLSLVQEYDEDWREEIKLKRFQLHNQEWLSLIENVGDSDYDEDEISDEDSDRMHWADLSDLDGHEWGNISED</sequence>
<accession>A0AAU9JJ04</accession>
<dbReference type="EMBL" id="CAJZBQ010000039">
    <property type="protein sequence ID" value="CAG9325963.1"/>
    <property type="molecule type" value="Genomic_DNA"/>
</dbReference>
<dbReference type="GO" id="GO:0035869">
    <property type="term" value="C:ciliary transition zone"/>
    <property type="evidence" value="ECO:0007669"/>
    <property type="project" value="TreeGrafter"/>
</dbReference>
<dbReference type="Gene3D" id="1.25.10.10">
    <property type="entry name" value="Leucine-rich Repeat Variant"/>
    <property type="match status" value="1"/>
</dbReference>
<evidence type="ECO:0008006" key="3">
    <source>
        <dbReference type="Google" id="ProtNLM"/>
    </source>
</evidence>
<dbReference type="SMART" id="SM01297">
    <property type="entry name" value="KAP"/>
    <property type="match status" value="1"/>
</dbReference>
<dbReference type="InterPro" id="IPR016024">
    <property type="entry name" value="ARM-type_fold"/>
</dbReference>
<dbReference type="PANTHER" id="PTHR15605">
    <property type="entry name" value="KINESIN-ASSOCIATED PROTEINS"/>
    <property type="match status" value="1"/>
</dbReference>
<comment type="caution">
    <text evidence="1">The sequence shown here is derived from an EMBL/GenBank/DDBJ whole genome shotgun (WGS) entry which is preliminary data.</text>
</comment>
<reference evidence="1" key="1">
    <citation type="submission" date="2021-09" db="EMBL/GenBank/DDBJ databases">
        <authorList>
            <consortium name="AG Swart"/>
            <person name="Singh M."/>
            <person name="Singh A."/>
            <person name="Seah K."/>
            <person name="Emmerich C."/>
        </authorList>
    </citation>
    <scope>NUCLEOTIDE SEQUENCE</scope>
    <source>
        <strain evidence="1">ATCC30299</strain>
    </source>
</reference>
<evidence type="ECO:0000313" key="2">
    <source>
        <dbReference type="Proteomes" id="UP001162131"/>
    </source>
</evidence>
<dbReference type="InterPro" id="IPR011989">
    <property type="entry name" value="ARM-like"/>
</dbReference>
<dbReference type="GO" id="GO:0005930">
    <property type="term" value="C:axoneme"/>
    <property type="evidence" value="ECO:0007669"/>
    <property type="project" value="TreeGrafter"/>
</dbReference>
<organism evidence="1 2">
    <name type="scientific">Blepharisma stoltei</name>
    <dbReference type="NCBI Taxonomy" id="1481888"/>
    <lineage>
        <taxon>Eukaryota</taxon>
        <taxon>Sar</taxon>
        <taxon>Alveolata</taxon>
        <taxon>Ciliophora</taxon>
        <taxon>Postciliodesmatophora</taxon>
        <taxon>Heterotrichea</taxon>
        <taxon>Heterotrichida</taxon>
        <taxon>Blepharismidae</taxon>
        <taxon>Blepharisma</taxon>
    </lineage>
</organism>